<dbReference type="Proteomes" id="UP001162164">
    <property type="component" value="Unassembled WGS sequence"/>
</dbReference>
<accession>A0ABQ9J994</accession>
<proteinExistence type="predicted"/>
<protein>
    <submittedName>
        <fullName evidence="1">Uncharacterized protein</fullName>
    </submittedName>
</protein>
<evidence type="ECO:0000313" key="1">
    <source>
        <dbReference type="EMBL" id="KAJ8974688.1"/>
    </source>
</evidence>
<comment type="caution">
    <text evidence="1">The sequence shown here is derived from an EMBL/GenBank/DDBJ whole genome shotgun (WGS) entry which is preliminary data.</text>
</comment>
<keyword evidence="2" id="KW-1185">Reference proteome</keyword>
<evidence type="ECO:0000313" key="2">
    <source>
        <dbReference type="Proteomes" id="UP001162164"/>
    </source>
</evidence>
<organism evidence="1 2">
    <name type="scientific">Molorchus minor</name>
    <dbReference type="NCBI Taxonomy" id="1323400"/>
    <lineage>
        <taxon>Eukaryota</taxon>
        <taxon>Metazoa</taxon>
        <taxon>Ecdysozoa</taxon>
        <taxon>Arthropoda</taxon>
        <taxon>Hexapoda</taxon>
        <taxon>Insecta</taxon>
        <taxon>Pterygota</taxon>
        <taxon>Neoptera</taxon>
        <taxon>Endopterygota</taxon>
        <taxon>Coleoptera</taxon>
        <taxon>Polyphaga</taxon>
        <taxon>Cucujiformia</taxon>
        <taxon>Chrysomeloidea</taxon>
        <taxon>Cerambycidae</taxon>
        <taxon>Lamiinae</taxon>
        <taxon>Monochamini</taxon>
        <taxon>Molorchus</taxon>
    </lineage>
</organism>
<gene>
    <name evidence="1" type="ORF">NQ317_019844</name>
</gene>
<dbReference type="PANTHER" id="PTHR36159">
    <property type="entry name" value="PROTEIN CBG23766"/>
    <property type="match status" value="1"/>
</dbReference>
<sequence length="397" mass="45856">MLHRKRHCRAEVRVWSFLLIPGSYQTSYSKNPYKQEPQDRLRDRLISINLLSTRTKTPGKEEKRSEKKRGKYYSITNAAAVAKTVQEAKESRKKFEEANRHNKTMEAIALEYIIIMSQIFTTSGRNSILSVDFFNPIELDSRYEYALALTGFHTYNSIPNIEEGKNNKLYYWDLNNSEKEVPIPTGSYEITDIESYLRKQIIPVSVPIIEYDDYFSLKPNNNTLRCEIKSKYKINFKPEDSLASLLGFSHTELESNIWHHSDLPVQIVKVATVHKLDDSIIREEIRTYHPFVKSFANNDEIEIVIYQQDALLLMSEAALVIEGTLGKTNGSTGDIQFTTNCGAYLFDSITYELNGKEVDKVRDPDTVSTIRGYLCYNKNDDTQRCRMELPRKSIGHL</sequence>
<dbReference type="EMBL" id="JAPWTJ010000949">
    <property type="protein sequence ID" value="KAJ8974688.1"/>
    <property type="molecule type" value="Genomic_DNA"/>
</dbReference>
<dbReference type="PANTHER" id="PTHR36159:SF1">
    <property type="entry name" value="RETROVIRUS-RELATED POL POLYPROTEIN FROM TRANSPOSON 412-LIKE PROTEIN"/>
    <property type="match status" value="1"/>
</dbReference>
<name>A0ABQ9J994_9CUCU</name>
<reference evidence="1" key="1">
    <citation type="journal article" date="2023" name="Insect Mol. Biol.">
        <title>Genome sequencing provides insights into the evolution of gene families encoding plant cell wall-degrading enzymes in longhorned beetles.</title>
        <authorList>
            <person name="Shin N.R."/>
            <person name="Okamura Y."/>
            <person name="Kirsch R."/>
            <person name="Pauchet Y."/>
        </authorList>
    </citation>
    <scope>NUCLEOTIDE SEQUENCE</scope>
    <source>
        <strain evidence="1">MMC_N1</strain>
    </source>
</reference>